<dbReference type="Pfam" id="PF03101">
    <property type="entry name" value="FAR1"/>
    <property type="match status" value="1"/>
</dbReference>
<keyword evidence="1" id="KW-0479">Metal-binding</keyword>
<feature type="region of interest" description="Disordered" evidence="2">
    <location>
        <begin position="13"/>
        <end position="93"/>
    </location>
</feature>
<feature type="region of interest" description="Disordered" evidence="2">
    <location>
        <begin position="1091"/>
        <end position="1183"/>
    </location>
</feature>
<comment type="caution">
    <text evidence="4">The sequence shown here is derived from an EMBL/GenBank/DDBJ whole genome shotgun (WGS) entry which is preliminary data.</text>
</comment>
<feature type="compositionally biased region" description="Basic residues" evidence="2">
    <location>
        <begin position="1156"/>
        <end position="1175"/>
    </location>
</feature>
<dbReference type="InterPro" id="IPR007527">
    <property type="entry name" value="Znf_SWIM"/>
</dbReference>
<feature type="domain" description="SWIM-type" evidence="3">
    <location>
        <begin position="966"/>
        <end position="1002"/>
    </location>
</feature>
<dbReference type="Pfam" id="PF10551">
    <property type="entry name" value="MULE"/>
    <property type="match status" value="1"/>
</dbReference>
<evidence type="ECO:0000256" key="2">
    <source>
        <dbReference type="SAM" id="MobiDB-lite"/>
    </source>
</evidence>
<feature type="compositionally biased region" description="Polar residues" evidence="2">
    <location>
        <begin position="33"/>
        <end position="47"/>
    </location>
</feature>
<evidence type="ECO:0000313" key="5">
    <source>
        <dbReference type="Proteomes" id="UP001231189"/>
    </source>
</evidence>
<proteinExistence type="predicted"/>
<dbReference type="InterPro" id="IPR018289">
    <property type="entry name" value="MULE_transposase_dom"/>
</dbReference>
<organism evidence="4 5">
    <name type="scientific">Lolium multiflorum</name>
    <name type="common">Italian ryegrass</name>
    <name type="synonym">Lolium perenne subsp. multiflorum</name>
    <dbReference type="NCBI Taxonomy" id="4521"/>
    <lineage>
        <taxon>Eukaryota</taxon>
        <taxon>Viridiplantae</taxon>
        <taxon>Streptophyta</taxon>
        <taxon>Embryophyta</taxon>
        <taxon>Tracheophyta</taxon>
        <taxon>Spermatophyta</taxon>
        <taxon>Magnoliopsida</taxon>
        <taxon>Liliopsida</taxon>
        <taxon>Poales</taxon>
        <taxon>Poaceae</taxon>
        <taxon>BOP clade</taxon>
        <taxon>Pooideae</taxon>
        <taxon>Poodae</taxon>
        <taxon>Poeae</taxon>
        <taxon>Poeae Chloroplast Group 2 (Poeae type)</taxon>
        <taxon>Loliodinae</taxon>
        <taxon>Loliinae</taxon>
        <taxon>Lolium</taxon>
    </lineage>
</organism>
<dbReference type="PANTHER" id="PTHR47718:SF4">
    <property type="entry name" value="PROTEIN FAR1-RELATED SEQUENCE"/>
    <property type="match status" value="1"/>
</dbReference>
<accession>A0AAD8SZD5</accession>
<name>A0AAD8SZD5_LOLMU</name>
<gene>
    <name evidence="4" type="ORF">QYE76_054713</name>
</gene>
<evidence type="ECO:0000313" key="4">
    <source>
        <dbReference type="EMBL" id="KAK1666554.1"/>
    </source>
</evidence>
<dbReference type="EMBL" id="JAUUTY010000003">
    <property type="protein sequence ID" value="KAK1666554.1"/>
    <property type="molecule type" value="Genomic_DNA"/>
</dbReference>
<reference evidence="4" key="1">
    <citation type="submission" date="2023-07" db="EMBL/GenBank/DDBJ databases">
        <title>A chromosome-level genome assembly of Lolium multiflorum.</title>
        <authorList>
            <person name="Chen Y."/>
            <person name="Copetti D."/>
            <person name="Kolliker R."/>
            <person name="Studer B."/>
        </authorList>
    </citation>
    <scope>NUCLEOTIDE SEQUENCE</scope>
    <source>
        <strain evidence="4">02402/16</strain>
        <tissue evidence="4">Leaf</tissue>
    </source>
</reference>
<protein>
    <recommendedName>
        <fullName evidence="3">SWIM-type domain-containing protein</fullName>
    </recommendedName>
</protein>
<sequence>MAVSEVKIAKIRVWNREEEDVSRRAPVPGPADRTQTGRSTSWSTGSDRVQPPGPTRPTLTGAHRVARRAAAPATGSRPDRPAPAGLIGSGRTDRFPGRQAAAVSVDSSAILATAAPVSSPVMLLDATAVVASFLDDVLGIRCSRGTKSGYIFNDFLDIRKGVTRHVSELKWYLRHYAAVEQYEDWEKYMELGFQRCLRYKGKFTGYDAYILAHRRVDEELDIYWCNAVDKGEYAYTWADFKKILRGGFGLPLKDRKQSSGVGHALKEVNKCLAEGRKPGSDTKSVTVTVEEDVPLSGLNMQLKRVHDDACKVVDKGQRWSLFQTQCIIKGKACKLMVDGGSCTNGISKAMVAALGLSTWRLPEPRRLEWLNSCDMDLDLNVTLEDLEDPEDVVHPKEAQGDIEHVEAAAVEVHISGGNTGPSTETDVLTGITLSSDDSGGEDEVQSTPSSQPTVDKPYPGMMFDSWEQARVHYNRYAKHVGFSIKSSTSRNSSIDKEKDKCLFVCNKSGKNPDINRLEAPPVKLRNRAITVKTDCKERLRVKRRGKKWHVTMFIEEHNHPCVKKFSLKRFLRSHRGIPKEERDFIRLLHKVNLSAGRVMSIMAELYGKLANVPYVTKDVSNFMATLDVPETQQDMSLLLAEFDKVKKDDPQFFSKIDVDHDHRVRRIFWVDGPARAAYKIYSDCLSFDTTYMTNMYSMPFAPFIGINRYGQSIQLGCGFLKNERVEDFVWLFEAFLEAMDGLHPTNIITDQDGAMRSAILETFPDSCHRNCRWHIMQNFQPVLGNDMAKNEDLRREFNEIIDHSMTEDEFERRWAEMIIKHNVGDNTHLKDVYDLRSSFVPAYFRDRFFPFLQTTARSEGFNAVLKRYVRPHNSLVHFFRQYMKLQEKIEVAEDGNEFEMEEKTLRMWGEWPLEKQAIQVYTRPIYLRFRAEIRKVTSYNANLVEGHLFDVVPITGSVYGYGKRSYRVEANMQESTYTCECSKIKRDGLLCCHALRVMAQVGAVVYIPPHYILPRWQMPPDDIVTQKVDLPDVPSDRKLSIKERKLIRYGTLCNDFTDIAKVASESDKSKAVADKYMLALSNELKSMKLSEAAKRKAKQKKGGHVEDTSKGEFVGGNANQKRKNTEQTSNWDFVGDDGQGSASQQHNIRDPTVTKTKGRPGEKRKKSGLHIKSTKPMKCSGCGSENHTLASCPSKMSTAPEPTEINFFRNMV</sequence>
<dbReference type="PANTHER" id="PTHR47718">
    <property type="entry name" value="OS01G0519700 PROTEIN"/>
    <property type="match status" value="1"/>
</dbReference>
<feature type="region of interest" description="Disordered" evidence="2">
    <location>
        <begin position="431"/>
        <end position="459"/>
    </location>
</feature>
<evidence type="ECO:0000256" key="1">
    <source>
        <dbReference type="PROSITE-ProRule" id="PRU00325"/>
    </source>
</evidence>
<dbReference type="AlphaFoldDB" id="A0AAD8SZD5"/>
<keyword evidence="5" id="KW-1185">Reference proteome</keyword>
<keyword evidence="1" id="KW-0862">Zinc</keyword>
<dbReference type="GO" id="GO:0008270">
    <property type="term" value="F:zinc ion binding"/>
    <property type="evidence" value="ECO:0007669"/>
    <property type="project" value="UniProtKB-KW"/>
</dbReference>
<dbReference type="PROSITE" id="PS50966">
    <property type="entry name" value="ZF_SWIM"/>
    <property type="match status" value="1"/>
</dbReference>
<evidence type="ECO:0000259" key="3">
    <source>
        <dbReference type="PROSITE" id="PS50966"/>
    </source>
</evidence>
<dbReference type="InterPro" id="IPR004330">
    <property type="entry name" value="FAR1_DNA_bnd_dom"/>
</dbReference>
<dbReference type="Proteomes" id="UP001231189">
    <property type="component" value="Unassembled WGS sequence"/>
</dbReference>
<keyword evidence="1" id="KW-0863">Zinc-finger</keyword>